<accession>A0ABN7UHW1</accession>
<dbReference type="Proteomes" id="UP000789901">
    <property type="component" value="Unassembled WGS sequence"/>
</dbReference>
<feature type="non-terminal residue" evidence="1">
    <location>
        <position position="1"/>
    </location>
</feature>
<dbReference type="EMBL" id="CAJVQB010002754">
    <property type="protein sequence ID" value="CAG8586117.1"/>
    <property type="molecule type" value="Genomic_DNA"/>
</dbReference>
<keyword evidence="2" id="KW-1185">Reference proteome</keyword>
<evidence type="ECO:0000313" key="1">
    <source>
        <dbReference type="EMBL" id="CAG8586117.1"/>
    </source>
</evidence>
<organism evidence="1 2">
    <name type="scientific">Gigaspora margarita</name>
    <dbReference type="NCBI Taxonomy" id="4874"/>
    <lineage>
        <taxon>Eukaryota</taxon>
        <taxon>Fungi</taxon>
        <taxon>Fungi incertae sedis</taxon>
        <taxon>Mucoromycota</taxon>
        <taxon>Glomeromycotina</taxon>
        <taxon>Glomeromycetes</taxon>
        <taxon>Diversisporales</taxon>
        <taxon>Gigasporaceae</taxon>
        <taxon>Gigaspora</taxon>
    </lineage>
</organism>
<evidence type="ECO:0000313" key="2">
    <source>
        <dbReference type="Proteomes" id="UP000789901"/>
    </source>
</evidence>
<protein>
    <submittedName>
        <fullName evidence="1">42781_t:CDS:1</fullName>
    </submittedName>
</protein>
<sequence>FSCPYLGFQTTIEGLKPGSLISNLTTLLENKKFTKRETN</sequence>
<comment type="caution">
    <text evidence="1">The sequence shown here is derived from an EMBL/GenBank/DDBJ whole genome shotgun (WGS) entry which is preliminary data.</text>
</comment>
<gene>
    <name evidence="1" type="ORF">GMARGA_LOCUS6184</name>
</gene>
<proteinExistence type="predicted"/>
<name>A0ABN7UHW1_GIGMA</name>
<reference evidence="1 2" key="1">
    <citation type="submission" date="2021-06" db="EMBL/GenBank/DDBJ databases">
        <authorList>
            <person name="Kallberg Y."/>
            <person name="Tangrot J."/>
            <person name="Rosling A."/>
        </authorList>
    </citation>
    <scope>NUCLEOTIDE SEQUENCE [LARGE SCALE GENOMIC DNA]</scope>
    <source>
        <strain evidence="1 2">120-4 pot B 10/14</strain>
    </source>
</reference>